<proteinExistence type="predicted"/>
<dbReference type="InParanoid" id="H0EWD8"/>
<evidence type="ECO:0000313" key="1">
    <source>
        <dbReference type="EMBL" id="EHK97149.1"/>
    </source>
</evidence>
<name>H0EWD8_GLAL7</name>
<dbReference type="AlphaFoldDB" id="H0EWD8"/>
<comment type="caution">
    <text evidence="1">The sequence shown here is derived from an EMBL/GenBank/DDBJ whole genome shotgun (WGS) entry which is preliminary data.</text>
</comment>
<keyword evidence="2" id="KW-1185">Reference proteome</keyword>
<reference evidence="1 2" key="1">
    <citation type="journal article" date="2012" name="Eukaryot. Cell">
        <title>Genome sequence of the fungus Glarea lozoyensis: the first genome sequence of a species from the Helotiaceae family.</title>
        <authorList>
            <person name="Youssar L."/>
            <person name="Gruening B.A."/>
            <person name="Erxleben A."/>
            <person name="Guenther S."/>
            <person name="Huettel W."/>
        </authorList>
    </citation>
    <scope>NUCLEOTIDE SEQUENCE [LARGE SCALE GENOMIC DNA]</scope>
    <source>
        <strain evidence="2">ATCC 74030 / MF5533</strain>
    </source>
</reference>
<sequence>MCTADDTPLSFRFQEIDQTERAPKRKCRDWSKLEKYDTLEEFMFCPPQSQYRSLVENLRVKNRD</sequence>
<dbReference type="EMBL" id="AGUE01000208">
    <property type="protein sequence ID" value="EHK97149.1"/>
    <property type="molecule type" value="Genomic_DNA"/>
</dbReference>
<organism evidence="1 2">
    <name type="scientific">Glarea lozoyensis (strain ATCC 74030 / MF5533)</name>
    <dbReference type="NCBI Taxonomy" id="1104152"/>
    <lineage>
        <taxon>Eukaryota</taxon>
        <taxon>Fungi</taxon>
        <taxon>Dikarya</taxon>
        <taxon>Ascomycota</taxon>
        <taxon>Pezizomycotina</taxon>
        <taxon>Leotiomycetes</taxon>
        <taxon>Helotiales</taxon>
        <taxon>Helotiaceae</taxon>
        <taxon>Glarea</taxon>
    </lineage>
</organism>
<dbReference type="OrthoDB" id="3687641at2759"/>
<accession>H0EWD8</accession>
<evidence type="ECO:0000313" key="2">
    <source>
        <dbReference type="Proteomes" id="UP000005446"/>
    </source>
</evidence>
<dbReference type="HOGENOM" id="CLU_2867843_0_0_1"/>
<gene>
    <name evidence="1" type="ORF">M7I_7103</name>
</gene>
<protein>
    <submittedName>
        <fullName evidence="1">Uncharacterized protein</fullName>
    </submittedName>
</protein>
<dbReference type="Proteomes" id="UP000005446">
    <property type="component" value="Unassembled WGS sequence"/>
</dbReference>